<dbReference type="EMBL" id="JABBGA010000004">
    <property type="protein sequence ID" value="NML25479.1"/>
    <property type="molecule type" value="Genomic_DNA"/>
</dbReference>
<evidence type="ECO:0000256" key="2">
    <source>
        <dbReference type="ARBA" id="ARBA00023136"/>
    </source>
</evidence>
<dbReference type="InterPro" id="IPR007450">
    <property type="entry name" value="BamE_dom"/>
</dbReference>
<dbReference type="GO" id="GO:1990063">
    <property type="term" value="C:Bam protein complex"/>
    <property type="evidence" value="ECO:0007669"/>
    <property type="project" value="TreeGrafter"/>
</dbReference>
<dbReference type="Proteomes" id="UP000580043">
    <property type="component" value="Unassembled WGS sequence"/>
</dbReference>
<comment type="similarity">
    <text evidence="4">Belongs to the BamE family.</text>
</comment>
<dbReference type="PANTHER" id="PTHR37482:SF1">
    <property type="entry name" value="OUTER MEMBRANE PROTEIN ASSEMBLY FACTOR BAME"/>
    <property type="match status" value="1"/>
</dbReference>
<feature type="region of interest" description="Disordered" evidence="5">
    <location>
        <begin position="104"/>
        <end position="123"/>
    </location>
</feature>
<gene>
    <name evidence="4" type="primary">bamE</name>
    <name evidence="7" type="ORF">HHL15_06980</name>
</gene>
<evidence type="ECO:0000256" key="5">
    <source>
        <dbReference type="SAM" id="MobiDB-lite"/>
    </source>
</evidence>
<evidence type="ECO:0000259" key="6">
    <source>
        <dbReference type="Pfam" id="PF04355"/>
    </source>
</evidence>
<dbReference type="GO" id="GO:0051205">
    <property type="term" value="P:protein insertion into membrane"/>
    <property type="evidence" value="ECO:0007669"/>
    <property type="project" value="UniProtKB-UniRule"/>
</dbReference>
<protein>
    <recommendedName>
        <fullName evidence="4">Outer membrane protein assembly factor BamE</fullName>
    </recommendedName>
</protein>
<comment type="subcellular location">
    <subcellularLocation>
        <location evidence="4">Cell outer membrane</location>
        <topology evidence="4">Lipid-anchor</topology>
    </subcellularLocation>
</comment>
<accession>A0A848G2T9</accession>
<keyword evidence="8" id="KW-1185">Reference proteome</keyword>
<dbReference type="Gene3D" id="3.30.1450.10">
    <property type="match status" value="1"/>
</dbReference>
<dbReference type="PANTHER" id="PTHR37482">
    <property type="entry name" value="OUTER MEMBRANE PROTEIN ASSEMBLY FACTOR BAME"/>
    <property type="match status" value="1"/>
</dbReference>
<dbReference type="RefSeq" id="WP_169145111.1">
    <property type="nucleotide sequence ID" value="NZ_JABBGA010000004.1"/>
</dbReference>
<keyword evidence="1 4" id="KW-0732">Signal</keyword>
<dbReference type="InterPro" id="IPR037873">
    <property type="entry name" value="BamE-like"/>
</dbReference>
<evidence type="ECO:0000313" key="8">
    <source>
        <dbReference type="Proteomes" id="UP000580043"/>
    </source>
</evidence>
<dbReference type="PROSITE" id="PS51257">
    <property type="entry name" value="PROKAR_LIPOPROTEIN"/>
    <property type="match status" value="1"/>
</dbReference>
<comment type="subunit">
    <text evidence="4">Part of the Bam complex.</text>
</comment>
<dbReference type="InterPro" id="IPR026592">
    <property type="entry name" value="BamE"/>
</dbReference>
<comment type="function">
    <text evidence="4">Part of the outer membrane protein assembly complex, which is involved in assembly and insertion of beta-barrel proteins into the outer membrane.</text>
</comment>
<keyword evidence="3 4" id="KW-0998">Cell outer membrane</keyword>
<dbReference type="AlphaFoldDB" id="A0A848G2T9"/>
<keyword evidence="2 4" id="KW-0472">Membrane</keyword>
<organism evidence="7 8">
    <name type="scientific">Zoogloea dura</name>
    <dbReference type="NCBI Taxonomy" id="2728840"/>
    <lineage>
        <taxon>Bacteria</taxon>
        <taxon>Pseudomonadati</taxon>
        <taxon>Pseudomonadota</taxon>
        <taxon>Betaproteobacteria</taxon>
        <taxon>Rhodocyclales</taxon>
        <taxon>Zoogloeaceae</taxon>
        <taxon>Zoogloea</taxon>
    </lineage>
</organism>
<evidence type="ECO:0000256" key="4">
    <source>
        <dbReference type="HAMAP-Rule" id="MF_00925"/>
    </source>
</evidence>
<dbReference type="GO" id="GO:0043165">
    <property type="term" value="P:Gram-negative-bacterium-type cell outer membrane assembly"/>
    <property type="evidence" value="ECO:0007669"/>
    <property type="project" value="UniProtKB-UniRule"/>
</dbReference>
<dbReference type="GO" id="GO:0030674">
    <property type="term" value="F:protein-macromolecule adaptor activity"/>
    <property type="evidence" value="ECO:0007669"/>
    <property type="project" value="TreeGrafter"/>
</dbReference>
<keyword evidence="4" id="KW-0564">Palmitate</keyword>
<dbReference type="Pfam" id="PF04355">
    <property type="entry name" value="BamE"/>
    <property type="match status" value="1"/>
</dbReference>
<proteinExistence type="inferred from homology"/>
<feature type="domain" description="Outer membrane protein assembly factor BamE" evidence="6">
    <location>
        <begin position="34"/>
        <end position="101"/>
    </location>
</feature>
<name>A0A848G2T9_9RHOO</name>
<keyword evidence="4" id="KW-0449">Lipoprotein</keyword>
<evidence type="ECO:0000256" key="3">
    <source>
        <dbReference type="ARBA" id="ARBA00023237"/>
    </source>
</evidence>
<evidence type="ECO:0000313" key="7">
    <source>
        <dbReference type="EMBL" id="NML25479.1"/>
    </source>
</evidence>
<sequence length="123" mass="13616">MRTLFSAAILISALGGCSTVTDFVKPYRIDVRQGNYVTQEMVSQLKPGMSRDQVRFVLGAPLLSDVFHADRWDYVYRFQPGKGALQERKLAVVFEDGKLARLEGDVQSEEAAPAQQKAPAAKP</sequence>
<evidence type="ECO:0000256" key="1">
    <source>
        <dbReference type="ARBA" id="ARBA00022729"/>
    </source>
</evidence>
<reference evidence="7 8" key="1">
    <citation type="submission" date="2020-04" db="EMBL/GenBank/DDBJ databases">
        <title>Zoogloea sp. G-4-1-14 isolated from soil.</title>
        <authorList>
            <person name="Dahal R.H."/>
        </authorList>
    </citation>
    <scope>NUCLEOTIDE SEQUENCE [LARGE SCALE GENOMIC DNA]</scope>
    <source>
        <strain evidence="7 8">G-4-1-14</strain>
    </source>
</reference>
<dbReference type="HAMAP" id="MF_00925">
    <property type="entry name" value="OM_assembly_BamE"/>
    <property type="match status" value="1"/>
</dbReference>
<feature type="compositionally biased region" description="Low complexity" evidence="5">
    <location>
        <begin position="111"/>
        <end position="123"/>
    </location>
</feature>
<comment type="caution">
    <text evidence="7">The sequence shown here is derived from an EMBL/GenBank/DDBJ whole genome shotgun (WGS) entry which is preliminary data.</text>
</comment>